<organism evidence="2">
    <name type="scientific">Harvfovirus sp</name>
    <dbReference type="NCBI Taxonomy" id="2487768"/>
    <lineage>
        <taxon>Viruses</taxon>
        <taxon>Varidnaviria</taxon>
        <taxon>Bamfordvirae</taxon>
        <taxon>Nucleocytoviricota</taxon>
        <taxon>Megaviricetes</taxon>
        <taxon>Imitervirales</taxon>
        <taxon>Mimiviridae</taxon>
        <taxon>Klosneuvirinae</taxon>
    </lineage>
</organism>
<sequence>MAKLRGFWLRENAIHPFYMMPCDVCSADLSVYGYAIEIDKLAILDRTPDEIIRLDEAERAHLRSLLRDRHVDRIPCMHPLKEIGDDQPPKEAISISSEISMFDLCGCGQSDVMRILRNRKKSYTCVFCPKILCDEKCFNNHMERDHVNVNRLIDKSLVGGEWCPLCRKIFKKGREFLCDDDDKQCTIIVEKELLNLKDSARLEKYAIKNTLCPRCSQWDENKMMIIPTIILEKLRRFLYIFPADAWTPPYFSQQSIHFFDLAFITAYDDHPQFFVDLLKHSVLYKISDSSLCPQRTRAIMYPYLNSVWFTILSHNDTNKKFRLHTAEKVKATCIPGTKFLTAIRAEIAGLEACFTKTGILSDLCLIIRDYLPWQLWNVERILTRIHNDITRYAPSLAALLSIIGPLHD</sequence>
<dbReference type="InterPro" id="IPR013087">
    <property type="entry name" value="Znf_C2H2_type"/>
</dbReference>
<protein>
    <recommendedName>
        <fullName evidence="1">C2H2-type domain-containing protein</fullName>
    </recommendedName>
</protein>
<dbReference type="EMBL" id="MK072269">
    <property type="protein sequence ID" value="AYV81333.1"/>
    <property type="molecule type" value="Genomic_DNA"/>
</dbReference>
<evidence type="ECO:0000313" key="2">
    <source>
        <dbReference type="EMBL" id="AYV81333.1"/>
    </source>
</evidence>
<reference evidence="2" key="1">
    <citation type="submission" date="2018-10" db="EMBL/GenBank/DDBJ databases">
        <title>Hidden diversity of soil giant viruses.</title>
        <authorList>
            <person name="Schulz F."/>
            <person name="Alteio L."/>
            <person name="Goudeau D."/>
            <person name="Ryan E.M."/>
            <person name="Malmstrom R.R."/>
            <person name="Blanchard J."/>
            <person name="Woyke T."/>
        </authorList>
    </citation>
    <scope>NUCLEOTIDE SEQUENCE</scope>
    <source>
        <strain evidence="2">HAV1</strain>
    </source>
</reference>
<accession>A0A3G5A684</accession>
<name>A0A3G5A684_9VIRU</name>
<feature type="domain" description="C2H2-type" evidence="1">
    <location>
        <begin position="125"/>
        <end position="146"/>
    </location>
</feature>
<dbReference type="PROSITE" id="PS00028">
    <property type="entry name" value="ZINC_FINGER_C2H2_1"/>
    <property type="match status" value="1"/>
</dbReference>
<gene>
    <name evidence="2" type="ORF">Harvfovirus27_22</name>
</gene>
<proteinExistence type="predicted"/>
<evidence type="ECO:0000259" key="1">
    <source>
        <dbReference type="PROSITE" id="PS00028"/>
    </source>
</evidence>